<comment type="cofactor">
    <cofactor evidence="1">
        <name>Mg(2+)</name>
        <dbReference type="ChEBI" id="CHEBI:18420"/>
    </cofactor>
</comment>
<sequence length="309" mass="35065">MSIRKAKYYISFFVCFIALQFANAQQIAKEELIYLTNAWEGERFENGRPKIPSNLMKRAKDISIDVAWQILDNEGYPSQFEGEWKTINNNPVVGRAVTAMFLPSRPDVEEQIKTRGHKEGFKGNTNSWPIAKLTEGDIYVADAFGKTLQGTLIGDNLGNAIYSKTKNGVVFYGSSRDLEGLSKIEGFNAFVKNWNPTYLKNVMLAGLNTPIKIGQAIVMPGDLVLAKEEGVIFIPAHLVEKVVLTAEFIDLRDEFGHEMLSKGIYESGEIDNEWTPAIKDRFLKWIKNNDDRVPMTQEELNQFLNKRTW</sequence>
<proteinExistence type="predicted"/>
<gene>
    <name evidence="3" type="ORF">SAMN04487907_10429</name>
</gene>
<dbReference type="STRING" id="1334022.SAMN04487907_10429"/>
<accession>A0A1I1IZB2</accession>
<protein>
    <submittedName>
        <fullName evidence="3">Regulator of RNase E activity RraA</fullName>
    </submittedName>
</protein>
<evidence type="ECO:0000256" key="1">
    <source>
        <dbReference type="PIRSR" id="PIRSR605493-1"/>
    </source>
</evidence>
<evidence type="ECO:0000256" key="2">
    <source>
        <dbReference type="SAM" id="SignalP"/>
    </source>
</evidence>
<dbReference type="Gene3D" id="3.50.30.40">
    <property type="entry name" value="Ribonuclease E inhibitor RraA/RraA-like"/>
    <property type="match status" value="1"/>
</dbReference>
<keyword evidence="1" id="KW-0460">Magnesium</keyword>
<dbReference type="AlphaFoldDB" id="A0A1I1IZB2"/>
<feature type="signal peptide" evidence="2">
    <location>
        <begin position="1"/>
        <end position="24"/>
    </location>
</feature>
<dbReference type="Proteomes" id="UP000199438">
    <property type="component" value="Unassembled WGS sequence"/>
</dbReference>
<dbReference type="RefSeq" id="WP_092542412.1">
    <property type="nucleotide sequence ID" value="NZ_FOKV01000004.1"/>
</dbReference>
<feature type="chain" id="PRO_5011772847" evidence="2">
    <location>
        <begin position="25"/>
        <end position="309"/>
    </location>
</feature>
<organism evidence="3 4">
    <name type="scientific">Zunongwangia mangrovi</name>
    <dbReference type="NCBI Taxonomy" id="1334022"/>
    <lineage>
        <taxon>Bacteria</taxon>
        <taxon>Pseudomonadati</taxon>
        <taxon>Bacteroidota</taxon>
        <taxon>Flavobacteriia</taxon>
        <taxon>Flavobacteriales</taxon>
        <taxon>Flavobacteriaceae</taxon>
        <taxon>Zunongwangia</taxon>
    </lineage>
</organism>
<feature type="binding site" evidence="1">
    <location>
        <position position="176"/>
    </location>
    <ligand>
        <name>substrate</name>
    </ligand>
</feature>
<keyword evidence="4" id="KW-1185">Reference proteome</keyword>
<feature type="binding site" evidence="1">
    <location>
        <position position="177"/>
    </location>
    <ligand>
        <name>Mg(2+)</name>
        <dbReference type="ChEBI" id="CHEBI:18420"/>
    </ligand>
</feature>
<keyword evidence="2" id="KW-0732">Signal</keyword>
<dbReference type="Pfam" id="PF03737">
    <property type="entry name" value="RraA-like"/>
    <property type="match status" value="1"/>
</dbReference>
<dbReference type="EMBL" id="FOKV01000004">
    <property type="protein sequence ID" value="SFC38560.1"/>
    <property type="molecule type" value="Genomic_DNA"/>
</dbReference>
<keyword evidence="1" id="KW-0479">Metal-binding</keyword>
<reference evidence="4" key="1">
    <citation type="submission" date="2016-10" db="EMBL/GenBank/DDBJ databases">
        <authorList>
            <person name="Varghese N."/>
            <person name="Submissions S."/>
        </authorList>
    </citation>
    <scope>NUCLEOTIDE SEQUENCE [LARGE SCALE GENOMIC DNA]</scope>
    <source>
        <strain evidence="4">DSM 24499</strain>
    </source>
</reference>
<dbReference type="GO" id="GO:0046872">
    <property type="term" value="F:metal ion binding"/>
    <property type="evidence" value="ECO:0007669"/>
    <property type="project" value="UniProtKB-KW"/>
</dbReference>
<dbReference type="InterPro" id="IPR036704">
    <property type="entry name" value="RraA/RraA-like_sf"/>
</dbReference>
<name>A0A1I1IZB2_9FLAO</name>
<dbReference type="InterPro" id="IPR005493">
    <property type="entry name" value="RraA/RraA-like"/>
</dbReference>
<evidence type="ECO:0000313" key="3">
    <source>
        <dbReference type="EMBL" id="SFC38560.1"/>
    </source>
</evidence>
<dbReference type="OrthoDB" id="9784786at2"/>
<evidence type="ECO:0000313" key="4">
    <source>
        <dbReference type="Proteomes" id="UP000199438"/>
    </source>
</evidence>
<feature type="binding site" evidence="1">
    <location>
        <begin position="154"/>
        <end position="157"/>
    </location>
    <ligand>
        <name>substrate</name>
    </ligand>
</feature>
<dbReference type="SUPFAM" id="SSF89562">
    <property type="entry name" value="RraA-like"/>
    <property type="match status" value="1"/>
</dbReference>